<feature type="compositionally biased region" description="Polar residues" evidence="1">
    <location>
        <begin position="90"/>
        <end position="117"/>
    </location>
</feature>
<protein>
    <submittedName>
        <fullName evidence="2">Uncharacterized protein</fullName>
    </submittedName>
</protein>
<dbReference type="EMBL" id="CP042189">
    <property type="protein sequence ID" value="QDS70907.1"/>
    <property type="molecule type" value="Genomic_DNA"/>
</dbReference>
<dbReference type="OrthoDB" id="3543556at2759"/>
<feature type="region of interest" description="Disordered" evidence="1">
    <location>
        <begin position="1"/>
        <end position="190"/>
    </location>
</feature>
<evidence type="ECO:0000313" key="3">
    <source>
        <dbReference type="Proteomes" id="UP000316270"/>
    </source>
</evidence>
<feature type="compositionally biased region" description="Polar residues" evidence="1">
    <location>
        <begin position="124"/>
        <end position="134"/>
    </location>
</feature>
<proteinExistence type="predicted"/>
<organism evidence="2 3">
    <name type="scientific">Venturia effusa</name>
    <dbReference type="NCBI Taxonomy" id="50376"/>
    <lineage>
        <taxon>Eukaryota</taxon>
        <taxon>Fungi</taxon>
        <taxon>Dikarya</taxon>
        <taxon>Ascomycota</taxon>
        <taxon>Pezizomycotina</taxon>
        <taxon>Dothideomycetes</taxon>
        <taxon>Pleosporomycetidae</taxon>
        <taxon>Venturiales</taxon>
        <taxon>Venturiaceae</taxon>
        <taxon>Venturia</taxon>
    </lineage>
</organism>
<accession>A0A517L5I2</accession>
<dbReference type="Proteomes" id="UP000316270">
    <property type="component" value="Chromosome 5"/>
</dbReference>
<evidence type="ECO:0000313" key="2">
    <source>
        <dbReference type="EMBL" id="QDS70907.1"/>
    </source>
</evidence>
<keyword evidence="3" id="KW-1185">Reference proteome</keyword>
<reference evidence="2 3" key="1">
    <citation type="submission" date="2019-07" db="EMBL/GenBank/DDBJ databases">
        <title>Finished genome of Venturia effusa.</title>
        <authorList>
            <person name="Young C.A."/>
            <person name="Cox M.P."/>
            <person name="Ganley A.R.D."/>
            <person name="David W.J."/>
        </authorList>
    </citation>
    <scope>NUCLEOTIDE SEQUENCE [LARGE SCALE GENOMIC DNA]</scope>
    <source>
        <strain evidence="3">albino</strain>
    </source>
</reference>
<dbReference type="AlphaFoldDB" id="A0A517L5I2"/>
<feature type="compositionally biased region" description="Basic and acidic residues" evidence="1">
    <location>
        <begin position="1"/>
        <end position="20"/>
    </location>
</feature>
<sequence length="190" mass="21512">MASEYEYRQPEHHQLAEYRRPQPNNYPTPPRSSSPKEHSSYLPAALPTPTENPAPPLYSRSNLEAYQNGQYSHQEQYSTYPPQQLPYYNELNQYHAKNQTSPGTPGKSSYNGHNTQYHAEDHYSASTGPRQPSYNIHALGIEDEPSHIQPRKPSKLPSRPPSSRPRSPLHRSRTPSPPTTPPAPAHARDS</sequence>
<feature type="compositionally biased region" description="Pro residues" evidence="1">
    <location>
        <begin position="175"/>
        <end position="184"/>
    </location>
</feature>
<name>A0A517L5I2_9PEZI</name>
<evidence type="ECO:0000256" key="1">
    <source>
        <dbReference type="SAM" id="MobiDB-lite"/>
    </source>
</evidence>
<gene>
    <name evidence="2" type="ORF">FKW77_006344</name>
</gene>
<feature type="compositionally biased region" description="Polar residues" evidence="1">
    <location>
        <begin position="59"/>
        <end position="82"/>
    </location>
</feature>